<organism evidence="2 3">
    <name type="scientific">Lentithecium fluviatile CBS 122367</name>
    <dbReference type="NCBI Taxonomy" id="1168545"/>
    <lineage>
        <taxon>Eukaryota</taxon>
        <taxon>Fungi</taxon>
        <taxon>Dikarya</taxon>
        <taxon>Ascomycota</taxon>
        <taxon>Pezizomycotina</taxon>
        <taxon>Dothideomycetes</taxon>
        <taxon>Pleosporomycetidae</taxon>
        <taxon>Pleosporales</taxon>
        <taxon>Massarineae</taxon>
        <taxon>Lentitheciaceae</taxon>
        <taxon>Lentithecium</taxon>
    </lineage>
</organism>
<accession>A0A6G1JD35</accession>
<feature type="compositionally biased region" description="Low complexity" evidence="1">
    <location>
        <begin position="230"/>
        <end position="241"/>
    </location>
</feature>
<evidence type="ECO:0000313" key="3">
    <source>
        <dbReference type="Proteomes" id="UP000799291"/>
    </source>
</evidence>
<gene>
    <name evidence="2" type="ORF">K458DRAFT_415153</name>
</gene>
<keyword evidence="3" id="KW-1185">Reference proteome</keyword>
<protein>
    <submittedName>
        <fullName evidence="2">Uncharacterized protein</fullName>
    </submittedName>
</protein>
<feature type="region of interest" description="Disordered" evidence="1">
    <location>
        <begin position="229"/>
        <end position="248"/>
    </location>
</feature>
<reference evidence="2" key="1">
    <citation type="journal article" date="2020" name="Stud. Mycol.">
        <title>101 Dothideomycetes genomes: a test case for predicting lifestyles and emergence of pathogens.</title>
        <authorList>
            <person name="Haridas S."/>
            <person name="Albert R."/>
            <person name="Binder M."/>
            <person name="Bloem J."/>
            <person name="Labutti K."/>
            <person name="Salamov A."/>
            <person name="Andreopoulos B."/>
            <person name="Baker S."/>
            <person name="Barry K."/>
            <person name="Bills G."/>
            <person name="Bluhm B."/>
            <person name="Cannon C."/>
            <person name="Castanera R."/>
            <person name="Culley D."/>
            <person name="Daum C."/>
            <person name="Ezra D."/>
            <person name="Gonzalez J."/>
            <person name="Henrissat B."/>
            <person name="Kuo A."/>
            <person name="Liang C."/>
            <person name="Lipzen A."/>
            <person name="Lutzoni F."/>
            <person name="Magnuson J."/>
            <person name="Mondo S."/>
            <person name="Nolan M."/>
            <person name="Ohm R."/>
            <person name="Pangilinan J."/>
            <person name="Park H.-J."/>
            <person name="Ramirez L."/>
            <person name="Alfaro M."/>
            <person name="Sun H."/>
            <person name="Tritt A."/>
            <person name="Yoshinaga Y."/>
            <person name="Zwiers L.-H."/>
            <person name="Turgeon B."/>
            <person name="Goodwin S."/>
            <person name="Spatafora J."/>
            <person name="Crous P."/>
            <person name="Grigoriev I."/>
        </authorList>
    </citation>
    <scope>NUCLEOTIDE SEQUENCE</scope>
    <source>
        <strain evidence="2">CBS 122367</strain>
    </source>
</reference>
<name>A0A6G1JD35_9PLEO</name>
<proteinExistence type="predicted"/>
<dbReference type="AlphaFoldDB" id="A0A6G1JD35"/>
<evidence type="ECO:0000256" key="1">
    <source>
        <dbReference type="SAM" id="MobiDB-lite"/>
    </source>
</evidence>
<evidence type="ECO:0000313" key="2">
    <source>
        <dbReference type="EMBL" id="KAF2688075.1"/>
    </source>
</evidence>
<dbReference type="EMBL" id="MU005574">
    <property type="protein sequence ID" value="KAF2688075.1"/>
    <property type="molecule type" value="Genomic_DNA"/>
</dbReference>
<dbReference type="Proteomes" id="UP000799291">
    <property type="component" value="Unassembled WGS sequence"/>
</dbReference>
<sequence length="285" mass="29397">MSLTIVKTSSLKLGSKKPSAAHPHHSARFRTRTFSFYIPLCLFAPSAESNSCTLTRSPAGNSLGGTSSSVFIVYPSADISLTSARGANLRLFCLFLLRRNMARSATTTMPAILAATPMPALAPVLNPGSLESGDDVGGAVPVDGGARVASEVGEGEFIVVVEVLPAIKLKITVSVLSHATGTPSFHIVRVPSNARIVRSLVPPTVAVGAEATNTFDTVPVVGRKQPCAPPSLHSKPLSLPSTASTRTGTAYSGQHKLAVTVGASDGLPAAYVHAGVYPLGQYAGL</sequence>